<protein>
    <submittedName>
        <fullName evidence="1">Uncharacterized protein</fullName>
    </submittedName>
</protein>
<dbReference type="Proteomes" id="UP001500547">
    <property type="component" value="Unassembled WGS sequence"/>
</dbReference>
<dbReference type="EMBL" id="BAABLD010000016">
    <property type="protein sequence ID" value="GAA5170102.1"/>
    <property type="molecule type" value="Genomic_DNA"/>
</dbReference>
<keyword evidence="2" id="KW-1185">Reference proteome</keyword>
<organism evidence="1 2">
    <name type="scientific">Viridibacterium curvum</name>
    <dbReference type="NCBI Taxonomy" id="1101404"/>
    <lineage>
        <taxon>Bacteria</taxon>
        <taxon>Pseudomonadati</taxon>
        <taxon>Pseudomonadota</taxon>
        <taxon>Betaproteobacteria</taxon>
        <taxon>Rhodocyclales</taxon>
        <taxon>Rhodocyclaceae</taxon>
        <taxon>Viridibacterium</taxon>
    </lineage>
</organism>
<evidence type="ECO:0000313" key="1">
    <source>
        <dbReference type="EMBL" id="GAA5170102.1"/>
    </source>
</evidence>
<proteinExistence type="predicted"/>
<evidence type="ECO:0000313" key="2">
    <source>
        <dbReference type="Proteomes" id="UP001500547"/>
    </source>
</evidence>
<dbReference type="RefSeq" id="WP_345534167.1">
    <property type="nucleotide sequence ID" value="NZ_BAABLD010000016.1"/>
</dbReference>
<reference evidence="2" key="1">
    <citation type="journal article" date="2019" name="Int. J. Syst. Evol. Microbiol.">
        <title>The Global Catalogue of Microorganisms (GCM) 10K type strain sequencing project: providing services to taxonomists for standard genome sequencing and annotation.</title>
        <authorList>
            <consortium name="The Broad Institute Genomics Platform"/>
            <consortium name="The Broad Institute Genome Sequencing Center for Infectious Disease"/>
            <person name="Wu L."/>
            <person name="Ma J."/>
        </authorList>
    </citation>
    <scope>NUCLEOTIDE SEQUENCE [LARGE SCALE GENOMIC DNA]</scope>
    <source>
        <strain evidence="2">JCM 18715</strain>
    </source>
</reference>
<accession>A0ABP9R0I5</accession>
<gene>
    <name evidence="1" type="ORF">GCM10025770_32550</name>
</gene>
<sequence length="180" mass="20273">MAQFSRFGPVRIAAPLSIGLPLTRQSSGTAQSCALGALRRFAAPAAPHFYVRHFASNSSASQLPSKNMTKPLTLKRLQKLAKEVTDKEIESLLNALSGHWVMLGDQADEEHGELTAIHIVDNEVFKRFESMQWMEDDEVFAFAKYQYLLKQALPRFRNDEELRKYVNELTTAKYGAQPDA</sequence>
<name>A0ABP9R0I5_9RHOO</name>
<comment type="caution">
    <text evidence="1">The sequence shown here is derived from an EMBL/GenBank/DDBJ whole genome shotgun (WGS) entry which is preliminary data.</text>
</comment>